<keyword evidence="1" id="KW-0812">Transmembrane</keyword>
<evidence type="ECO:0000313" key="3">
    <source>
        <dbReference type="Proteomes" id="UP001254165"/>
    </source>
</evidence>
<feature type="transmembrane region" description="Helical" evidence="1">
    <location>
        <begin position="178"/>
        <end position="199"/>
    </location>
</feature>
<proteinExistence type="predicted"/>
<dbReference type="RefSeq" id="WP_315624552.1">
    <property type="nucleotide sequence ID" value="NZ_JAUHMF010000001.1"/>
</dbReference>
<dbReference type="EMBL" id="JAUHMF010000001">
    <property type="protein sequence ID" value="MDT8897900.1"/>
    <property type="molecule type" value="Genomic_DNA"/>
</dbReference>
<organism evidence="2 3">
    <name type="scientific">Thermanaerothrix solaris</name>
    <dbReference type="NCBI Taxonomy" id="3058434"/>
    <lineage>
        <taxon>Bacteria</taxon>
        <taxon>Bacillati</taxon>
        <taxon>Chloroflexota</taxon>
        <taxon>Anaerolineae</taxon>
        <taxon>Anaerolineales</taxon>
        <taxon>Anaerolineaceae</taxon>
        <taxon>Thermanaerothrix</taxon>
    </lineage>
</organism>
<keyword evidence="1" id="KW-1133">Transmembrane helix</keyword>
<gene>
    <name evidence="2" type="ORF">QYE77_06435</name>
</gene>
<protein>
    <recommendedName>
        <fullName evidence="4">Ig-like domain-containing protein</fullName>
    </recommendedName>
</protein>
<comment type="caution">
    <text evidence="2">The sequence shown here is derived from an EMBL/GenBank/DDBJ whole genome shotgun (WGS) entry which is preliminary data.</text>
</comment>
<name>A0ABU3NM19_9CHLR</name>
<reference evidence="2 3" key="1">
    <citation type="submission" date="2023-07" db="EMBL/GenBank/DDBJ databases">
        <title>Novel species of Thermanaerothrix with wide hydrolytic capabilities.</title>
        <authorList>
            <person name="Zayulina K.S."/>
            <person name="Podosokorskaya O.A."/>
            <person name="Elcheninov A.G."/>
        </authorList>
    </citation>
    <scope>NUCLEOTIDE SEQUENCE [LARGE SCALE GENOMIC DNA]</scope>
    <source>
        <strain evidence="2 3">4228-RoL</strain>
    </source>
</reference>
<sequence>MINLTAMFWAILRLAITFGLVGLAPLPQTPPPLIISPTPGAVLRGQVVIRASLPPGEFQRYELDFSYQDDPTQTWFPLTQSDQRPADEALFTWDTTAITDGNYRLRLRVLLGDGQVIEHIVTELRVRNYTAVETETPQVSSEHTPTPTPLPATPTPLFTPTPFPPNPLILTPNAILRVLARGGLVALGLLALIGLYSGLRQHRDRS</sequence>
<dbReference type="Proteomes" id="UP001254165">
    <property type="component" value="Unassembled WGS sequence"/>
</dbReference>
<accession>A0ABU3NM19</accession>
<evidence type="ECO:0008006" key="4">
    <source>
        <dbReference type="Google" id="ProtNLM"/>
    </source>
</evidence>
<keyword evidence="1" id="KW-0472">Membrane</keyword>
<evidence type="ECO:0000256" key="1">
    <source>
        <dbReference type="SAM" id="Phobius"/>
    </source>
</evidence>
<evidence type="ECO:0000313" key="2">
    <source>
        <dbReference type="EMBL" id="MDT8897900.1"/>
    </source>
</evidence>
<keyword evidence="3" id="KW-1185">Reference proteome</keyword>